<gene>
    <name evidence="1" type="ORF">Fot_08072</name>
</gene>
<name>A0ABD1X0K5_9LAMI</name>
<protein>
    <submittedName>
        <fullName evidence="1">Uncharacterized protein</fullName>
    </submittedName>
</protein>
<accession>A0ABD1X0K5</accession>
<dbReference type="EMBL" id="JBFOLJ010000002">
    <property type="protein sequence ID" value="KAL2554453.1"/>
    <property type="molecule type" value="Genomic_DNA"/>
</dbReference>
<keyword evidence="2" id="KW-1185">Reference proteome</keyword>
<dbReference type="Proteomes" id="UP001604277">
    <property type="component" value="Unassembled WGS sequence"/>
</dbReference>
<dbReference type="AlphaFoldDB" id="A0ABD1X0K5"/>
<proteinExistence type="predicted"/>
<comment type="caution">
    <text evidence="1">The sequence shown here is derived from an EMBL/GenBank/DDBJ whole genome shotgun (WGS) entry which is preliminary data.</text>
</comment>
<organism evidence="1 2">
    <name type="scientific">Forsythia ovata</name>
    <dbReference type="NCBI Taxonomy" id="205694"/>
    <lineage>
        <taxon>Eukaryota</taxon>
        <taxon>Viridiplantae</taxon>
        <taxon>Streptophyta</taxon>
        <taxon>Embryophyta</taxon>
        <taxon>Tracheophyta</taxon>
        <taxon>Spermatophyta</taxon>
        <taxon>Magnoliopsida</taxon>
        <taxon>eudicotyledons</taxon>
        <taxon>Gunneridae</taxon>
        <taxon>Pentapetalae</taxon>
        <taxon>asterids</taxon>
        <taxon>lamiids</taxon>
        <taxon>Lamiales</taxon>
        <taxon>Oleaceae</taxon>
        <taxon>Forsythieae</taxon>
        <taxon>Forsythia</taxon>
    </lineage>
</organism>
<sequence length="112" mass="12642">MESCQHSLPEFSCPLNLSAGMFSSGVIVEDECCRLDVLRTSFLTLGVFNPPYRWTSFFSQRLMHDNFISSRFHFGFLGCLNAPMLYETGSVDNLDVSHKTGYGLLDFSHTSE</sequence>
<reference evidence="2" key="1">
    <citation type="submission" date="2024-07" db="EMBL/GenBank/DDBJ databases">
        <title>Two chromosome-level genome assemblies of Korean endemic species Abeliophyllum distichum and Forsythia ovata (Oleaceae).</title>
        <authorList>
            <person name="Jang H."/>
        </authorList>
    </citation>
    <scope>NUCLEOTIDE SEQUENCE [LARGE SCALE GENOMIC DNA]</scope>
</reference>
<evidence type="ECO:0000313" key="1">
    <source>
        <dbReference type="EMBL" id="KAL2554453.1"/>
    </source>
</evidence>
<evidence type="ECO:0000313" key="2">
    <source>
        <dbReference type="Proteomes" id="UP001604277"/>
    </source>
</evidence>